<dbReference type="RefSeq" id="WP_117328039.1">
    <property type="nucleotide sequence ID" value="NZ_QVTE01000051.1"/>
</dbReference>
<reference evidence="2 3" key="1">
    <citation type="submission" date="2018-08" db="EMBL/GenBank/DDBJ databases">
        <title>Bacillus chawlae sp. nov., Bacillus glennii sp. nov., and Bacillus saganii sp. nov. Isolated from the Vehicle Assembly Building at Kennedy Space Center where the Viking Spacecraft were Assembled.</title>
        <authorList>
            <person name="Seuylemezian A."/>
            <person name="Vaishampayan P."/>
        </authorList>
    </citation>
    <scope>NUCLEOTIDE SEQUENCE [LARGE SCALE GENOMIC DNA]</scope>
    <source>
        <strain evidence="2 3">V47-23a</strain>
    </source>
</reference>
<evidence type="ECO:0000313" key="2">
    <source>
        <dbReference type="EMBL" id="RFU66455.1"/>
    </source>
</evidence>
<name>A0A372LJ81_9BACI</name>
<sequence length="190" mass="21233">MKVLLKNFINGILTIVPIILVIYVVFKTFTFLDSLLGSYLRPILKETYIPGIGLVLTIALITLLGWLSTQLITGSLIKLADRILTRIPIVKTIYSFIKDTVHSFLGDKKSFSKVVLVTQPGSELKSIGFITTENLEEFYSPLKEYAAVFVPQTFQVAGFTYFVPKEFIEVIDVTPEEAMKFVLSGGLTTK</sequence>
<feature type="transmembrane region" description="Helical" evidence="1">
    <location>
        <begin position="52"/>
        <end position="77"/>
    </location>
</feature>
<dbReference type="PANTHER" id="PTHR31876:SF26">
    <property type="entry name" value="PROTEIN LIKE COV 2"/>
    <property type="match status" value="1"/>
</dbReference>
<keyword evidence="3" id="KW-1185">Reference proteome</keyword>
<proteinExistence type="predicted"/>
<evidence type="ECO:0000256" key="1">
    <source>
        <dbReference type="SAM" id="Phobius"/>
    </source>
</evidence>
<dbReference type="Proteomes" id="UP000264541">
    <property type="component" value="Unassembled WGS sequence"/>
</dbReference>
<protein>
    <submittedName>
        <fullName evidence="2">DUF502 domain-containing protein</fullName>
    </submittedName>
</protein>
<dbReference type="InterPro" id="IPR007462">
    <property type="entry name" value="COV1-like"/>
</dbReference>
<keyword evidence="1" id="KW-0472">Membrane</keyword>
<accession>A0A372LJ81</accession>
<dbReference type="PANTHER" id="PTHR31876">
    <property type="entry name" value="COV-LIKE PROTEIN 1"/>
    <property type="match status" value="1"/>
</dbReference>
<feature type="transmembrane region" description="Helical" evidence="1">
    <location>
        <begin position="12"/>
        <end position="32"/>
    </location>
</feature>
<dbReference type="EMBL" id="QVTE01000051">
    <property type="protein sequence ID" value="RFU66455.1"/>
    <property type="molecule type" value="Genomic_DNA"/>
</dbReference>
<evidence type="ECO:0000313" key="3">
    <source>
        <dbReference type="Proteomes" id="UP000264541"/>
    </source>
</evidence>
<keyword evidence="1" id="KW-1133">Transmembrane helix</keyword>
<dbReference type="Pfam" id="PF04367">
    <property type="entry name" value="DUF502"/>
    <property type="match status" value="1"/>
</dbReference>
<organism evidence="2 3">
    <name type="scientific">Peribacillus saganii</name>
    <dbReference type="NCBI Taxonomy" id="2303992"/>
    <lineage>
        <taxon>Bacteria</taxon>
        <taxon>Bacillati</taxon>
        <taxon>Bacillota</taxon>
        <taxon>Bacilli</taxon>
        <taxon>Bacillales</taxon>
        <taxon>Bacillaceae</taxon>
        <taxon>Peribacillus</taxon>
    </lineage>
</organism>
<gene>
    <name evidence="2" type="ORF">D0469_17660</name>
</gene>
<comment type="caution">
    <text evidence="2">The sequence shown here is derived from an EMBL/GenBank/DDBJ whole genome shotgun (WGS) entry which is preliminary data.</text>
</comment>
<dbReference type="OrthoDB" id="9789516at2"/>
<keyword evidence="1" id="KW-0812">Transmembrane</keyword>
<dbReference type="AlphaFoldDB" id="A0A372LJ81"/>